<keyword evidence="2" id="KW-1133">Transmembrane helix</keyword>
<accession>R2REK6</accession>
<name>R2REK6_9ENTE</name>
<protein>
    <submittedName>
        <fullName evidence="4">LPXTG-domain-containing protein cell wall anchor domain</fullName>
    </submittedName>
</protein>
<evidence type="ECO:0000256" key="3">
    <source>
        <dbReference type="SAM" id="SignalP"/>
    </source>
</evidence>
<evidence type="ECO:0000313" key="7">
    <source>
        <dbReference type="Proteomes" id="UP000014148"/>
    </source>
</evidence>
<dbReference type="RefSeq" id="WP_010740526.1">
    <property type="nucleotide sequence ID" value="NZ_KB946250.1"/>
</dbReference>
<evidence type="ECO:0000313" key="6">
    <source>
        <dbReference type="Proteomes" id="UP000013783"/>
    </source>
</evidence>
<dbReference type="PATRIC" id="fig|1158601.3.peg.1648"/>
<dbReference type="EMBL" id="AJAK01000011">
    <property type="protein sequence ID" value="EOH79036.1"/>
    <property type="molecule type" value="Genomic_DNA"/>
</dbReference>
<proteinExistence type="predicted"/>
<evidence type="ECO:0000256" key="1">
    <source>
        <dbReference type="SAM" id="MobiDB-lite"/>
    </source>
</evidence>
<comment type="caution">
    <text evidence="4">The sequence shown here is derived from an EMBL/GenBank/DDBJ whole genome shotgun (WGS) entry which is preliminary data.</text>
</comment>
<keyword evidence="2" id="KW-0812">Transmembrane</keyword>
<gene>
    <name evidence="5" type="ORF">I585_03739</name>
    <name evidence="4" type="ORF">UAI_01682</name>
</gene>
<dbReference type="eggNOG" id="ENOG50306J3">
    <property type="taxonomic scope" value="Bacteria"/>
</dbReference>
<dbReference type="NCBIfam" id="TIGR01167">
    <property type="entry name" value="LPXTG_anchor"/>
    <property type="match status" value="1"/>
</dbReference>
<feature type="region of interest" description="Disordered" evidence="1">
    <location>
        <begin position="38"/>
        <end position="101"/>
    </location>
</feature>
<organism evidence="4 6">
    <name type="scientific">Enterococcus malodoratus ATCC 43197</name>
    <dbReference type="NCBI Taxonomy" id="1158601"/>
    <lineage>
        <taxon>Bacteria</taxon>
        <taxon>Bacillati</taxon>
        <taxon>Bacillota</taxon>
        <taxon>Bacilli</taxon>
        <taxon>Lactobacillales</taxon>
        <taxon>Enterococcaceae</taxon>
        <taxon>Enterococcus</taxon>
    </lineage>
</organism>
<dbReference type="Proteomes" id="UP000014148">
    <property type="component" value="Unassembled WGS sequence"/>
</dbReference>
<dbReference type="STRING" id="71451.RV07_GL002626"/>
<sequence length="142" mass="15167">MKKQIVILLSFLSLFVVLSSQTEATVTDGKVQYYFESSTANTENSTSSTSSESQTTNSSTTTNSTNDSSTTMESDTGKGTSGNNYSNGSPGSPSNSGKISSSGISRYLQTNDQRNLFLSIIGVLIVAIALLGWRIAKNRRKN</sequence>
<feature type="chain" id="PRO_5004364840" evidence="3">
    <location>
        <begin position="25"/>
        <end position="142"/>
    </location>
</feature>
<keyword evidence="2" id="KW-0472">Membrane</keyword>
<evidence type="ECO:0000313" key="4">
    <source>
        <dbReference type="EMBL" id="EOH79036.1"/>
    </source>
</evidence>
<keyword evidence="3" id="KW-0732">Signal</keyword>
<dbReference type="EMBL" id="ASWA01000004">
    <property type="protein sequence ID" value="EOT64539.1"/>
    <property type="molecule type" value="Genomic_DNA"/>
</dbReference>
<feature type="signal peptide" evidence="3">
    <location>
        <begin position="1"/>
        <end position="24"/>
    </location>
</feature>
<keyword evidence="7" id="KW-1185">Reference proteome</keyword>
<dbReference type="AlphaFoldDB" id="R2REK6"/>
<evidence type="ECO:0000313" key="5">
    <source>
        <dbReference type="EMBL" id="EOT64539.1"/>
    </source>
</evidence>
<reference evidence="4 6" key="1">
    <citation type="submission" date="2013-02" db="EMBL/GenBank/DDBJ databases">
        <title>The Genome Sequence of Enterococcus malodoratus ATCC_43197.</title>
        <authorList>
            <consortium name="The Broad Institute Genome Sequencing Platform"/>
            <consortium name="The Broad Institute Genome Sequencing Center for Infectious Disease"/>
            <person name="Earl A.M."/>
            <person name="Gilmore M.S."/>
            <person name="Lebreton F."/>
            <person name="Walker B."/>
            <person name="Young S.K."/>
            <person name="Zeng Q."/>
            <person name="Gargeya S."/>
            <person name="Fitzgerald M."/>
            <person name="Haas B."/>
            <person name="Abouelleil A."/>
            <person name="Alvarado L."/>
            <person name="Arachchi H.M."/>
            <person name="Berlin A.M."/>
            <person name="Chapman S.B."/>
            <person name="Dewar J."/>
            <person name="Goldberg J."/>
            <person name="Griggs A."/>
            <person name="Gujja S."/>
            <person name="Hansen M."/>
            <person name="Howarth C."/>
            <person name="Imamovic A."/>
            <person name="Larimer J."/>
            <person name="McCowan C."/>
            <person name="Murphy C."/>
            <person name="Neiman D."/>
            <person name="Pearson M."/>
            <person name="Priest M."/>
            <person name="Roberts A."/>
            <person name="Saif S."/>
            <person name="Shea T."/>
            <person name="Sisk P."/>
            <person name="Sykes S."/>
            <person name="Wortman J."/>
            <person name="Nusbaum C."/>
            <person name="Birren B."/>
        </authorList>
    </citation>
    <scope>NUCLEOTIDE SEQUENCE [LARGE SCALE GENOMIC DNA]</scope>
    <source>
        <strain evidence="4 6">ATCC 43197</strain>
    </source>
</reference>
<reference evidence="5 7" key="2">
    <citation type="submission" date="2013-03" db="EMBL/GenBank/DDBJ databases">
        <title>The Genome Sequence of Enterococcus malodoratus ATCC_43197 (PacBio/Illumina hybrid assembly).</title>
        <authorList>
            <consortium name="The Broad Institute Genomics Platform"/>
            <consortium name="The Broad Institute Genome Sequencing Center for Infectious Disease"/>
            <person name="Earl A."/>
            <person name="Russ C."/>
            <person name="Gilmore M."/>
            <person name="Surin D."/>
            <person name="Walker B."/>
            <person name="Young S."/>
            <person name="Zeng Q."/>
            <person name="Gargeya S."/>
            <person name="Fitzgerald M."/>
            <person name="Haas B."/>
            <person name="Abouelleil A."/>
            <person name="Allen A.W."/>
            <person name="Alvarado L."/>
            <person name="Arachchi H.M."/>
            <person name="Berlin A.M."/>
            <person name="Chapman S.B."/>
            <person name="Gainer-Dewar J."/>
            <person name="Goldberg J."/>
            <person name="Griggs A."/>
            <person name="Gujja S."/>
            <person name="Hansen M."/>
            <person name="Howarth C."/>
            <person name="Imamovic A."/>
            <person name="Ireland A."/>
            <person name="Larimer J."/>
            <person name="McCowan C."/>
            <person name="Murphy C."/>
            <person name="Pearson M."/>
            <person name="Poon T.W."/>
            <person name="Priest M."/>
            <person name="Roberts A."/>
            <person name="Saif S."/>
            <person name="Shea T."/>
            <person name="Sisk P."/>
            <person name="Sykes S."/>
            <person name="Wortman J."/>
            <person name="Nusbaum C."/>
            <person name="Birren B."/>
        </authorList>
    </citation>
    <scope>NUCLEOTIDE SEQUENCE [LARGE SCALE GENOMIC DNA]</scope>
    <source>
        <strain evidence="5 7">ATCC 43197</strain>
    </source>
</reference>
<dbReference type="Proteomes" id="UP000013783">
    <property type="component" value="Unassembled WGS sequence"/>
</dbReference>
<evidence type="ECO:0000256" key="2">
    <source>
        <dbReference type="SAM" id="Phobius"/>
    </source>
</evidence>
<feature type="transmembrane region" description="Helical" evidence="2">
    <location>
        <begin position="116"/>
        <end position="136"/>
    </location>
</feature>